<comment type="caution">
    <text evidence="1">The sequence shown here is derived from an EMBL/GenBank/DDBJ whole genome shotgun (WGS) entry which is preliminary data.</text>
</comment>
<proteinExistence type="predicted"/>
<evidence type="ECO:0000313" key="1">
    <source>
        <dbReference type="EMBL" id="TKT06048.1"/>
    </source>
</evidence>
<evidence type="ECO:0000313" key="2">
    <source>
        <dbReference type="Proteomes" id="UP000308632"/>
    </source>
</evidence>
<organism evidence="1 2">
    <name type="scientific">Streptomyces galbus</name>
    <dbReference type="NCBI Taxonomy" id="33898"/>
    <lineage>
        <taxon>Bacteria</taxon>
        <taxon>Bacillati</taxon>
        <taxon>Actinomycetota</taxon>
        <taxon>Actinomycetes</taxon>
        <taxon>Kitasatosporales</taxon>
        <taxon>Streptomycetaceae</taxon>
        <taxon>Streptomyces</taxon>
    </lineage>
</organism>
<gene>
    <name evidence="1" type="ORF">E4U92_30010</name>
</gene>
<dbReference type="Proteomes" id="UP000308632">
    <property type="component" value="Unassembled WGS sequence"/>
</dbReference>
<protein>
    <submittedName>
        <fullName evidence="1">Dehydrogenase</fullName>
    </submittedName>
</protein>
<dbReference type="EMBL" id="SZPR01000027">
    <property type="protein sequence ID" value="TKT06048.1"/>
    <property type="molecule type" value="Genomic_DNA"/>
</dbReference>
<sequence>MSNEAPVCPECGGVMKSGGLVLCTREDDGRRTCRAVWRCGGRHVWWRWADRADSPWERCPVPGAFR</sequence>
<name>A0A4U5WUA5_STRGB</name>
<dbReference type="AlphaFoldDB" id="A0A4U5WUA5"/>
<reference evidence="1 2" key="1">
    <citation type="submission" date="2019-04" db="EMBL/GenBank/DDBJ databases">
        <title>Streptomyces lasaliensis sp.nov., an Actinomycete isolated from soil which produces the polyether antibiotic lasalocid.</title>
        <authorList>
            <person name="Erwin G."/>
            <person name="Haber C."/>
        </authorList>
    </citation>
    <scope>NUCLEOTIDE SEQUENCE [LARGE SCALE GENOMIC DNA]</scope>
    <source>
        <strain evidence="1 2">DSM 40089</strain>
    </source>
</reference>
<accession>A0A4U5WUA5</accession>